<keyword evidence="3" id="KW-0326">Glycosidase</keyword>
<evidence type="ECO:0000313" key="10">
    <source>
        <dbReference type="Proteomes" id="UP000812270"/>
    </source>
</evidence>
<dbReference type="Pfam" id="PF16355">
    <property type="entry name" value="DUF4982"/>
    <property type="match status" value="1"/>
</dbReference>
<dbReference type="Pfam" id="PF02837">
    <property type="entry name" value="Glyco_hydro_2_N"/>
    <property type="match status" value="1"/>
</dbReference>
<dbReference type="PANTHER" id="PTHR42732">
    <property type="entry name" value="BETA-GALACTOSIDASE"/>
    <property type="match status" value="1"/>
</dbReference>
<evidence type="ECO:0000256" key="3">
    <source>
        <dbReference type="ARBA" id="ARBA00023295"/>
    </source>
</evidence>
<keyword evidence="10" id="KW-1185">Reference proteome</keyword>
<evidence type="ECO:0000259" key="4">
    <source>
        <dbReference type="Pfam" id="PF00703"/>
    </source>
</evidence>
<dbReference type="InterPro" id="IPR051913">
    <property type="entry name" value="GH2_Domain-Containing"/>
</dbReference>
<evidence type="ECO:0000259" key="8">
    <source>
        <dbReference type="Pfam" id="PF18565"/>
    </source>
</evidence>
<dbReference type="InterPro" id="IPR006102">
    <property type="entry name" value="Ig-like_GH2"/>
</dbReference>
<protein>
    <submittedName>
        <fullName evidence="9">DUF4982 domain-containing protein</fullName>
    </submittedName>
</protein>
<dbReference type="InterPro" id="IPR023232">
    <property type="entry name" value="Glyco_hydro_2_AS"/>
</dbReference>
<dbReference type="AlphaFoldDB" id="A0A9E2W862"/>
<evidence type="ECO:0000256" key="1">
    <source>
        <dbReference type="ARBA" id="ARBA00007401"/>
    </source>
</evidence>
<proteinExistence type="inferred from homology"/>
<comment type="caution">
    <text evidence="9">The sequence shown here is derived from an EMBL/GenBank/DDBJ whole genome shotgun (WGS) entry which is preliminary data.</text>
</comment>
<evidence type="ECO:0000259" key="7">
    <source>
        <dbReference type="Pfam" id="PF16355"/>
    </source>
</evidence>
<dbReference type="Pfam" id="PF00703">
    <property type="entry name" value="Glyco_hydro_2"/>
    <property type="match status" value="1"/>
</dbReference>
<dbReference type="EMBL" id="JAHSPG010000006">
    <property type="protein sequence ID" value="MBV4357632.1"/>
    <property type="molecule type" value="Genomic_DNA"/>
</dbReference>
<feature type="domain" description="Glycoside hydrolase family 2" evidence="8">
    <location>
        <begin position="666"/>
        <end position="764"/>
    </location>
</feature>
<dbReference type="InterPro" id="IPR006104">
    <property type="entry name" value="Glyco_hydro_2_N"/>
</dbReference>
<evidence type="ECO:0000256" key="2">
    <source>
        <dbReference type="ARBA" id="ARBA00022801"/>
    </source>
</evidence>
<organism evidence="9 10">
    <name type="scientific">Pinibacter aurantiacus</name>
    <dbReference type="NCBI Taxonomy" id="2851599"/>
    <lineage>
        <taxon>Bacteria</taxon>
        <taxon>Pseudomonadati</taxon>
        <taxon>Bacteroidota</taxon>
        <taxon>Chitinophagia</taxon>
        <taxon>Chitinophagales</taxon>
        <taxon>Chitinophagaceae</taxon>
        <taxon>Pinibacter</taxon>
    </lineage>
</organism>
<dbReference type="InterPro" id="IPR006103">
    <property type="entry name" value="Glyco_hydro_2_cat"/>
</dbReference>
<accession>A0A9E2W862</accession>
<reference evidence="9" key="1">
    <citation type="submission" date="2021-06" db="EMBL/GenBank/DDBJ databases">
        <authorList>
            <person name="Huq M.A."/>
        </authorList>
    </citation>
    <scope>NUCLEOTIDE SEQUENCE</scope>
    <source>
        <strain evidence="9">MAH-26</strain>
    </source>
</reference>
<dbReference type="Pfam" id="PF18565">
    <property type="entry name" value="Glyco_hydro2_C5"/>
    <property type="match status" value="1"/>
</dbReference>
<dbReference type="InterPro" id="IPR032311">
    <property type="entry name" value="DUF4982"/>
</dbReference>
<comment type="similarity">
    <text evidence="1">Belongs to the glycosyl hydrolase 2 family.</text>
</comment>
<dbReference type="InterPro" id="IPR040605">
    <property type="entry name" value="Glyco_hydro2_dom5"/>
</dbReference>
<dbReference type="PANTHER" id="PTHR42732:SF1">
    <property type="entry name" value="BETA-MANNOSIDASE"/>
    <property type="match status" value="1"/>
</dbReference>
<feature type="domain" description="Glycoside hydrolase family 2 immunoglobulin-like beta-sandwich" evidence="4">
    <location>
        <begin position="167"/>
        <end position="271"/>
    </location>
</feature>
<feature type="domain" description="DUF4982" evidence="7">
    <location>
        <begin position="594"/>
        <end position="651"/>
    </location>
</feature>
<dbReference type="GO" id="GO:0005975">
    <property type="term" value="P:carbohydrate metabolic process"/>
    <property type="evidence" value="ECO:0007669"/>
    <property type="project" value="InterPro"/>
</dbReference>
<feature type="domain" description="Glycoside hydrolase family 2 catalytic" evidence="5">
    <location>
        <begin position="281"/>
        <end position="499"/>
    </location>
</feature>
<dbReference type="GO" id="GO:0004553">
    <property type="term" value="F:hydrolase activity, hydrolyzing O-glycosyl compounds"/>
    <property type="evidence" value="ECO:0007669"/>
    <property type="project" value="InterPro"/>
</dbReference>
<evidence type="ECO:0000259" key="5">
    <source>
        <dbReference type="Pfam" id="PF02836"/>
    </source>
</evidence>
<evidence type="ECO:0000313" key="9">
    <source>
        <dbReference type="EMBL" id="MBV4357632.1"/>
    </source>
</evidence>
<gene>
    <name evidence="9" type="ORF">KTO63_10765</name>
</gene>
<dbReference type="Proteomes" id="UP000812270">
    <property type="component" value="Unassembled WGS sequence"/>
</dbReference>
<sequence length="770" mass="86681">MLFDDDWLFWRGGALGGEKPDYKDNDWRKVNLPHDWSIEDLPGTNSPFSPYAISQVSGGFTTGGTAWYRKKFFVAKTKKEQQTIIQFDGVYMNADVWLNGKRLGNHPYGYTSFWFDITNLIKPDTINVIAVRVKNEGENSRWYSGSGIYRHVWLQAFDPVHVAHWETFIRTLNASNAKASVQLNTVLKNESKQNTDIRVVTKIYDNQNKEVAQQSSTQQIAGSGEAKLEQQFNVDQPKLWSVESPVLYKAVVSLYHNDELLNEETTGFGIRTISFDATNGFQLNGKAMKLKGGCMHHDNGPLGAAAYDRAEERKIELLRAAGYNAIRTSHNPPSPALLSACDRLGMLVLEEAFDMWREKKNAEDYHRFFDKEWKNDIESMVKRDRNHPSVIMWSTGNEIPNRDKPEVAAVSKMLTEHIHSLDATRPVTCGVNGVGPDKDSLFATMDVAGYNYALDKYETDHQRVPNRVMFASESFAIDALNYWNAVEKYPWVIGDFVWTAYDYIGEASIGWLGYPQRGWFYPWNLAYCGDIDVCGWKRPQSYYRDAIWKNGTPLSIFVTPPVPTFSDKNPALEKWSTWNWHDVQSSWNWKGSEGKLLVVHVYSAAEQVELFLNGKSLGRKYSGKDSAYTATWDVPYTQGTLKAIGYNGSSKIAETKLETAGAVSQIKMQADRKIIDADGQDLSYVTVELADAKGVRNPTAENLLKFSIKGGTIVGVGNANPKSVESCQQPQRKAWQGRCLVIVKAGKKKGDIVLKTTSGTLKSEVKIAAK</sequence>
<feature type="domain" description="Glycosyl hydrolases family 2 sugar binding" evidence="6">
    <location>
        <begin position="59"/>
        <end position="154"/>
    </location>
</feature>
<dbReference type="PROSITE" id="PS00608">
    <property type="entry name" value="GLYCOSYL_HYDROL_F2_2"/>
    <property type="match status" value="1"/>
</dbReference>
<dbReference type="Pfam" id="PF02836">
    <property type="entry name" value="Glyco_hydro_2_C"/>
    <property type="match status" value="1"/>
</dbReference>
<name>A0A9E2W862_9BACT</name>
<keyword evidence="2" id="KW-0378">Hydrolase</keyword>
<evidence type="ECO:0000259" key="6">
    <source>
        <dbReference type="Pfam" id="PF02837"/>
    </source>
</evidence>